<keyword evidence="2" id="KW-0813">Transport</keyword>
<feature type="transmembrane region" description="Helical" evidence="10">
    <location>
        <begin position="352"/>
        <end position="369"/>
    </location>
</feature>
<comment type="subcellular location">
    <subcellularLocation>
        <location evidence="1">Cell inner membrane</location>
        <topology evidence="1">Multi-pass membrane protein</topology>
    </subcellularLocation>
</comment>
<evidence type="ECO:0000256" key="9">
    <source>
        <dbReference type="ARBA" id="ARBA00031636"/>
    </source>
</evidence>
<evidence type="ECO:0000256" key="8">
    <source>
        <dbReference type="ARBA" id="ARBA00023136"/>
    </source>
</evidence>
<dbReference type="NCBIfam" id="TIGR00797">
    <property type="entry name" value="matE"/>
    <property type="match status" value="1"/>
</dbReference>
<keyword evidence="3" id="KW-0050">Antiport</keyword>
<dbReference type="GO" id="GO:0042910">
    <property type="term" value="F:xenobiotic transmembrane transporter activity"/>
    <property type="evidence" value="ECO:0007669"/>
    <property type="project" value="InterPro"/>
</dbReference>
<evidence type="ECO:0000256" key="2">
    <source>
        <dbReference type="ARBA" id="ARBA00022448"/>
    </source>
</evidence>
<sequence>MLFPHPTRDGVAAEVRATLRLAAPLIASQLAAVGQNVVDIMLAGHLGAHVLGAVAVGTNVWSLALMTTVGMMMALSPSVAQLDGARRRDEIGPLFRQALWLALGAGLLFMAAVYLAGPKLVAAMGIAPALIPDVTAFLHAVSFAAPAVSLYMALRGLSEGLSLPRPSMLFSLLGLILLAPIGYVLMYQVGLGAFGSGIAMSVVCWLQLLGFAAYVRRHPRYRRLGWERGRRGPDPAAIAGLLRLGGPMAVSVLMEVGLFSGAALFVARFGETAVASHQVALSVASVTFMVPLGIALATTVRVGNAAGRGDRAGVRRAGFIGIGLAVACQAVAALVMLVLPLTIAGLYTGDPAVLQTAAGLLFLAALFQLSDGIQVASAGALRGLKDARLPMLITIFSYWAVGMPTGWFLAFAQDWRTPGMWVGLIAGLTCAAGLLLARFHMLSRGPSPIGAAAVASARRPA</sequence>
<evidence type="ECO:0000256" key="6">
    <source>
        <dbReference type="ARBA" id="ARBA00022989"/>
    </source>
</evidence>
<evidence type="ECO:0000256" key="4">
    <source>
        <dbReference type="ARBA" id="ARBA00022475"/>
    </source>
</evidence>
<dbReference type="RefSeq" id="WP_264712398.1">
    <property type="nucleotide sequence ID" value="NZ_JAPDNT010000002.1"/>
</dbReference>
<dbReference type="InterPro" id="IPR048279">
    <property type="entry name" value="MdtK-like"/>
</dbReference>
<feature type="transmembrane region" description="Helical" evidence="10">
    <location>
        <begin position="166"/>
        <end position="187"/>
    </location>
</feature>
<evidence type="ECO:0000256" key="7">
    <source>
        <dbReference type="ARBA" id="ARBA00023065"/>
    </source>
</evidence>
<keyword evidence="6 10" id="KW-1133">Transmembrane helix</keyword>
<feature type="transmembrane region" description="Helical" evidence="10">
    <location>
        <begin position="279"/>
        <end position="298"/>
    </location>
</feature>
<keyword evidence="8 10" id="KW-0472">Membrane</keyword>
<protein>
    <recommendedName>
        <fullName evidence="9">Multidrug-efflux transporter</fullName>
    </recommendedName>
</protein>
<comment type="caution">
    <text evidence="11">The sequence shown here is derived from an EMBL/GenBank/DDBJ whole genome shotgun (WGS) entry which is preliminary data.</text>
</comment>
<feature type="transmembrane region" description="Helical" evidence="10">
    <location>
        <begin position="418"/>
        <end position="437"/>
    </location>
</feature>
<dbReference type="InterPro" id="IPR050222">
    <property type="entry name" value="MATE_MdtK"/>
</dbReference>
<feature type="transmembrane region" description="Helical" evidence="10">
    <location>
        <begin position="60"/>
        <end position="82"/>
    </location>
</feature>
<feature type="transmembrane region" description="Helical" evidence="10">
    <location>
        <begin position="94"/>
        <end position="116"/>
    </location>
</feature>
<evidence type="ECO:0000256" key="1">
    <source>
        <dbReference type="ARBA" id="ARBA00004429"/>
    </source>
</evidence>
<feature type="transmembrane region" description="Helical" evidence="10">
    <location>
        <begin position="319"/>
        <end position="346"/>
    </location>
</feature>
<feature type="transmembrane region" description="Helical" evidence="10">
    <location>
        <begin position="193"/>
        <end position="215"/>
    </location>
</feature>
<gene>
    <name evidence="11" type="ORF">OL599_04250</name>
</gene>
<evidence type="ECO:0000256" key="10">
    <source>
        <dbReference type="SAM" id="Phobius"/>
    </source>
</evidence>
<evidence type="ECO:0000256" key="3">
    <source>
        <dbReference type="ARBA" id="ARBA00022449"/>
    </source>
</evidence>
<keyword evidence="5 10" id="KW-0812">Transmembrane</keyword>
<dbReference type="InterPro" id="IPR002528">
    <property type="entry name" value="MATE_fam"/>
</dbReference>
<keyword evidence="7" id="KW-0406">Ion transport</keyword>
<dbReference type="Proteomes" id="UP001165679">
    <property type="component" value="Unassembled WGS sequence"/>
</dbReference>
<dbReference type="Pfam" id="PF01554">
    <property type="entry name" value="MatE"/>
    <property type="match status" value="2"/>
</dbReference>
<dbReference type="AlphaFoldDB" id="A0AA42CGF2"/>
<dbReference type="PANTHER" id="PTHR43298:SF2">
    <property type="entry name" value="FMN_FAD EXPORTER YEEO-RELATED"/>
    <property type="match status" value="1"/>
</dbReference>
<reference evidence="11" key="1">
    <citation type="submission" date="2022-09" db="EMBL/GenBank/DDBJ databases">
        <title>Rhodovastum sp. nov. RN2-1 isolated from soil in Seongnam, South Korea.</title>
        <authorList>
            <person name="Le N.T."/>
        </authorList>
    </citation>
    <scope>NUCLEOTIDE SEQUENCE</scope>
    <source>
        <strain evidence="11">RN2-1</strain>
    </source>
</reference>
<name>A0AA42CGF2_9PROT</name>
<feature type="transmembrane region" description="Helical" evidence="10">
    <location>
        <begin position="136"/>
        <end position="154"/>
    </location>
</feature>
<dbReference type="EMBL" id="JAPDNT010000002">
    <property type="protein sequence ID" value="MCW3473780.1"/>
    <property type="molecule type" value="Genomic_DNA"/>
</dbReference>
<keyword evidence="12" id="KW-1185">Reference proteome</keyword>
<feature type="transmembrane region" description="Helical" evidence="10">
    <location>
        <begin position="389"/>
        <end position="412"/>
    </location>
</feature>
<dbReference type="GO" id="GO:0015297">
    <property type="term" value="F:antiporter activity"/>
    <property type="evidence" value="ECO:0007669"/>
    <property type="project" value="UniProtKB-KW"/>
</dbReference>
<dbReference type="PANTHER" id="PTHR43298">
    <property type="entry name" value="MULTIDRUG RESISTANCE PROTEIN NORM-RELATED"/>
    <property type="match status" value="1"/>
</dbReference>
<dbReference type="GO" id="GO:0006811">
    <property type="term" value="P:monoatomic ion transport"/>
    <property type="evidence" value="ECO:0007669"/>
    <property type="project" value="UniProtKB-KW"/>
</dbReference>
<proteinExistence type="predicted"/>
<dbReference type="PIRSF" id="PIRSF006603">
    <property type="entry name" value="DinF"/>
    <property type="match status" value="1"/>
</dbReference>
<feature type="transmembrane region" description="Helical" evidence="10">
    <location>
        <begin position="236"/>
        <end position="267"/>
    </location>
</feature>
<dbReference type="GO" id="GO:0005886">
    <property type="term" value="C:plasma membrane"/>
    <property type="evidence" value="ECO:0007669"/>
    <property type="project" value="UniProtKB-SubCell"/>
</dbReference>
<organism evidence="11 12">
    <name type="scientific">Limobrevibacterium gyesilva</name>
    <dbReference type="NCBI Taxonomy" id="2991712"/>
    <lineage>
        <taxon>Bacteria</taxon>
        <taxon>Pseudomonadati</taxon>
        <taxon>Pseudomonadota</taxon>
        <taxon>Alphaproteobacteria</taxon>
        <taxon>Acetobacterales</taxon>
        <taxon>Acetobacteraceae</taxon>
        <taxon>Limobrevibacterium</taxon>
    </lineage>
</organism>
<dbReference type="CDD" id="cd13131">
    <property type="entry name" value="MATE_NorM_like"/>
    <property type="match status" value="1"/>
</dbReference>
<evidence type="ECO:0000313" key="12">
    <source>
        <dbReference type="Proteomes" id="UP001165679"/>
    </source>
</evidence>
<keyword evidence="4" id="KW-1003">Cell membrane</keyword>
<evidence type="ECO:0000256" key="5">
    <source>
        <dbReference type="ARBA" id="ARBA00022692"/>
    </source>
</evidence>
<evidence type="ECO:0000313" key="11">
    <source>
        <dbReference type="EMBL" id="MCW3473780.1"/>
    </source>
</evidence>
<accession>A0AA42CGF2</accession>
<reference evidence="11" key="2">
    <citation type="submission" date="2022-10" db="EMBL/GenBank/DDBJ databases">
        <authorList>
            <person name="Trinh H.N."/>
        </authorList>
    </citation>
    <scope>NUCLEOTIDE SEQUENCE</scope>
    <source>
        <strain evidence="11">RN2-1</strain>
    </source>
</reference>